<evidence type="ECO:0000256" key="11">
    <source>
        <dbReference type="PROSITE-ProRule" id="PRU00076"/>
    </source>
</evidence>
<comment type="caution">
    <text evidence="11">Lacks conserved residue(s) required for the propagation of feature annotation.</text>
</comment>
<evidence type="ECO:0000313" key="17">
    <source>
        <dbReference type="EMBL" id="KAL3082950.1"/>
    </source>
</evidence>
<keyword evidence="9 11" id="KW-1015">Disulfide bond</keyword>
<name>A0ABD2J040_HETSC</name>
<feature type="region of interest" description="Disordered" evidence="12">
    <location>
        <begin position="1172"/>
        <end position="1200"/>
    </location>
</feature>
<evidence type="ECO:0000256" key="8">
    <source>
        <dbReference type="ARBA" id="ARBA00023136"/>
    </source>
</evidence>
<evidence type="ECO:0000256" key="3">
    <source>
        <dbReference type="ARBA" id="ARBA00022692"/>
    </source>
</evidence>
<dbReference type="InterPro" id="IPR027397">
    <property type="entry name" value="Catenin-bd_sf"/>
</dbReference>
<comment type="subcellular location">
    <subcellularLocation>
        <location evidence="2">Cell membrane</location>
        <topology evidence="2">Multi-pass membrane protein</topology>
    </subcellularLocation>
    <subcellularLocation>
        <location evidence="1">Membrane</location>
        <topology evidence="1">Single-pass membrane protein</topology>
    </subcellularLocation>
</comment>
<organism evidence="17 18">
    <name type="scientific">Heterodera schachtii</name>
    <name type="common">Sugarbeet cyst nematode worm</name>
    <name type="synonym">Tylenchus schachtii</name>
    <dbReference type="NCBI Taxonomy" id="97005"/>
    <lineage>
        <taxon>Eukaryota</taxon>
        <taxon>Metazoa</taxon>
        <taxon>Ecdysozoa</taxon>
        <taxon>Nematoda</taxon>
        <taxon>Chromadorea</taxon>
        <taxon>Rhabditida</taxon>
        <taxon>Tylenchina</taxon>
        <taxon>Tylenchomorpha</taxon>
        <taxon>Tylenchoidea</taxon>
        <taxon>Heteroderidae</taxon>
        <taxon>Heteroderinae</taxon>
        <taxon>Heterodera</taxon>
    </lineage>
</organism>
<dbReference type="InterPro" id="IPR056370">
    <property type="entry name" value="Shg-like_Ig-like"/>
</dbReference>
<dbReference type="SMART" id="SM00181">
    <property type="entry name" value="EGF"/>
    <property type="match status" value="3"/>
</dbReference>
<feature type="compositionally biased region" description="Basic and acidic residues" evidence="12">
    <location>
        <begin position="1173"/>
        <end position="1187"/>
    </location>
</feature>
<keyword evidence="7 13" id="KW-1133">Transmembrane helix</keyword>
<dbReference type="GO" id="GO:0005509">
    <property type="term" value="F:calcium ion binding"/>
    <property type="evidence" value="ECO:0007669"/>
    <property type="project" value="UniProtKB-UniRule"/>
</dbReference>
<dbReference type="Pfam" id="PF24613">
    <property type="entry name" value="EGF_Hmr-1"/>
    <property type="match status" value="1"/>
</dbReference>
<keyword evidence="3 13" id="KW-0812">Transmembrane</keyword>
<evidence type="ECO:0000259" key="15">
    <source>
        <dbReference type="PROSITE" id="PS50026"/>
    </source>
</evidence>
<dbReference type="Pfam" id="PF24811">
    <property type="entry name" value="Ig_Shg"/>
    <property type="match status" value="1"/>
</dbReference>
<dbReference type="Gene3D" id="2.60.40.60">
    <property type="entry name" value="Cadherins"/>
    <property type="match status" value="2"/>
</dbReference>
<keyword evidence="5" id="KW-0677">Repeat</keyword>
<proteinExistence type="predicted"/>
<dbReference type="PROSITE" id="PS00022">
    <property type="entry name" value="EGF_1"/>
    <property type="match status" value="1"/>
</dbReference>
<dbReference type="CDD" id="cd00110">
    <property type="entry name" value="LamG"/>
    <property type="match status" value="1"/>
</dbReference>
<feature type="compositionally biased region" description="Basic residues" evidence="12">
    <location>
        <begin position="1047"/>
        <end position="1058"/>
    </location>
</feature>
<dbReference type="InterPro" id="IPR002049">
    <property type="entry name" value="LE_dom"/>
</dbReference>
<dbReference type="Gene3D" id="2.10.25.10">
    <property type="entry name" value="Laminin"/>
    <property type="match status" value="1"/>
</dbReference>
<dbReference type="SMART" id="SM00282">
    <property type="entry name" value="LamG"/>
    <property type="match status" value="2"/>
</dbReference>
<keyword evidence="4" id="KW-0732">Signal</keyword>
<evidence type="ECO:0000256" key="12">
    <source>
        <dbReference type="SAM" id="MobiDB-lite"/>
    </source>
</evidence>
<comment type="caution">
    <text evidence="17">The sequence shown here is derived from an EMBL/GenBank/DDBJ whole genome shotgun (WGS) entry which is preliminary data.</text>
</comment>
<feature type="domain" description="Laminin G" evidence="14">
    <location>
        <begin position="567"/>
        <end position="777"/>
    </location>
</feature>
<keyword evidence="11" id="KW-0245">EGF-like domain</keyword>
<dbReference type="InterPro" id="IPR001791">
    <property type="entry name" value="Laminin_G"/>
</dbReference>
<keyword evidence="18" id="KW-1185">Reference proteome</keyword>
<feature type="disulfide bond" evidence="11">
    <location>
        <begin position="826"/>
        <end position="835"/>
    </location>
</feature>
<dbReference type="CDD" id="cd11304">
    <property type="entry name" value="Cadherin_repeat"/>
    <property type="match status" value="1"/>
</dbReference>
<dbReference type="InterPro" id="IPR013320">
    <property type="entry name" value="ConA-like_dom_sf"/>
</dbReference>
<protein>
    <submittedName>
        <fullName evidence="17">Uncharacterized protein</fullName>
    </submittedName>
</protein>
<dbReference type="Gene3D" id="4.10.900.10">
    <property type="entry name" value="TCF3-CBD (Catenin binding domain)"/>
    <property type="match status" value="1"/>
</dbReference>
<dbReference type="GO" id="GO:0007155">
    <property type="term" value="P:cell adhesion"/>
    <property type="evidence" value="ECO:0007669"/>
    <property type="project" value="UniProtKB-KW"/>
</dbReference>
<dbReference type="PROSITE" id="PS50268">
    <property type="entry name" value="CADHERIN_2"/>
    <property type="match status" value="2"/>
</dbReference>
<feature type="domain" description="EGF-like" evidence="15">
    <location>
        <begin position="798"/>
        <end position="836"/>
    </location>
</feature>
<dbReference type="EMBL" id="JBICCN010000254">
    <property type="protein sequence ID" value="KAL3082950.1"/>
    <property type="molecule type" value="Genomic_DNA"/>
</dbReference>
<evidence type="ECO:0000256" key="5">
    <source>
        <dbReference type="ARBA" id="ARBA00022737"/>
    </source>
</evidence>
<dbReference type="CDD" id="cd00054">
    <property type="entry name" value="EGF_CA"/>
    <property type="match status" value="1"/>
</dbReference>
<gene>
    <name evidence="17" type="ORF">niasHS_010752</name>
</gene>
<evidence type="ECO:0000256" key="1">
    <source>
        <dbReference type="ARBA" id="ARBA00004167"/>
    </source>
</evidence>
<dbReference type="SMART" id="SM00112">
    <property type="entry name" value="CA"/>
    <property type="match status" value="2"/>
</dbReference>
<evidence type="ECO:0000256" key="7">
    <source>
        <dbReference type="ARBA" id="ARBA00022989"/>
    </source>
</evidence>
<dbReference type="InterPro" id="IPR015919">
    <property type="entry name" value="Cadherin-like_sf"/>
</dbReference>
<evidence type="ECO:0000256" key="2">
    <source>
        <dbReference type="ARBA" id="ARBA00004651"/>
    </source>
</evidence>
<feature type="region of interest" description="Disordered" evidence="12">
    <location>
        <begin position="1025"/>
        <end position="1064"/>
    </location>
</feature>
<feature type="compositionally biased region" description="Basic and acidic residues" evidence="12">
    <location>
        <begin position="1036"/>
        <end position="1046"/>
    </location>
</feature>
<dbReference type="PROSITE" id="PS50026">
    <property type="entry name" value="EGF_3"/>
    <property type="match status" value="2"/>
</dbReference>
<dbReference type="GO" id="GO:0005886">
    <property type="term" value="C:plasma membrane"/>
    <property type="evidence" value="ECO:0007669"/>
    <property type="project" value="UniProtKB-SubCell"/>
</dbReference>
<feature type="region of interest" description="Disordered" evidence="12">
    <location>
        <begin position="1278"/>
        <end position="1321"/>
    </location>
</feature>
<evidence type="ECO:0000259" key="16">
    <source>
        <dbReference type="PROSITE" id="PS50268"/>
    </source>
</evidence>
<dbReference type="InterPro" id="IPR002126">
    <property type="entry name" value="Cadherin-like_dom"/>
</dbReference>
<feature type="compositionally biased region" description="Gly residues" evidence="12">
    <location>
        <begin position="1282"/>
        <end position="1291"/>
    </location>
</feature>
<evidence type="ECO:0000256" key="10">
    <source>
        <dbReference type="PROSITE-ProRule" id="PRU00043"/>
    </source>
</evidence>
<dbReference type="Pfam" id="PF23106">
    <property type="entry name" value="EGF_Teneurin"/>
    <property type="match status" value="1"/>
</dbReference>
<dbReference type="PANTHER" id="PTHR24027">
    <property type="entry name" value="CADHERIN-23"/>
    <property type="match status" value="1"/>
</dbReference>
<dbReference type="SUPFAM" id="SSF49899">
    <property type="entry name" value="Concanavalin A-like lectins/glucanases"/>
    <property type="match status" value="2"/>
</dbReference>
<dbReference type="Gene3D" id="2.60.120.200">
    <property type="match status" value="2"/>
</dbReference>
<sequence length="1321" mass="146568">MAIFLLALFSPIYGQFPGPSPSLWANGALSHRWGGLQQKSTREIMLSVVKNISEDTPLGEILLNFRAEDKSSPTYNLTYRISRETDPKRQFSIDQNGALRVAQLLDREDIPYYALRIEAFDQAGNIGAQYVDIYLQDVNDNAPKLITHPYPCVFMENTSPDQQPSCEIRAIDPDTEENGPPFNMTLSPGFQFRDYLDIQFDRGGDNGRGSMHVKALREFDREDADLPDKRFTIPVIVSDRKGKQSEQKVHVIIGDLNDNPMSDGRMEVHVYSYKGQLKKTVIGVPYVEDKDDWDVVDKTFQLVKSENQYFHLQDKQLVIDAELPEGTYELEVKVEDKVRNERAMSFIKVNVRAVPEIAFERHATIRLLVDSSLSPVSDLLDEEAKGLASALVREEHGEPSRLELFRREMESLTQSFVEVISLKPDEQLLQRLSTKVVDLRFTARNGDEFLDPTHLHGLAMRNRERLATVLRARILAVGVDMCKWTTCDNGCRTENRADNSGVVVQANRTVIVGLNASAADVCECPAYSPKSECDRTVCFNGGVCHDTRPGTFCECRNAQLTGFRCQGNTRSFDGRGFAWFKPLPACTSLNISLRFMTKQDGVLLYNGPMGDPHLDALSYNDYLLMYVEKGMLHAMLQFNGKEPVDLFVEQMVADGRFHRATLSQQHKKLRLVLDDCTTMEVGAQQQQQKPNTAFCLTSRDAPDDDERLNIAAPLQLGGLAPLSGAEDYPSAVREHALGNFVGCTRELVVNNDHYDLYRPIHAEQSSPDCSMFWGSSCAGDSPSSSADGRANHLTESASVQLASAFCNGHGECFVESMDQQVAKCECEPGWEGERCDRPINWVEFTSRDSFLKYILQVQPAYQESRLRVLFLPGSTGMGQLASAIGQNQPPAYMKLDINRFTTRGSFDLVPSTIGANSAPMEMELAEPRLNHSVPYLVDFHRTPSSVQLLVDGQYRLLRELVPDKETALFVARTFFAGSQQGQQGFQGCIGKFHYNSFEMGLRLDEGTVEGTLNVAAGNELQLNMAPGGGPAAPTRPHREEDSEGRVRRYRPHQHRHRREPPNPGIVRLDTVKGVVQGCSQLATCDKLGAQFCPLGQICSDTWKGAFCVCPEGNHASLDVNGRLSRCNQREAVASLGISNSAMLMILASLLLLTLIVMLMVVYTRRQKPPFESVRPEEMKPDSLRPYDVEGGGEADNTRHNLSNLRKPVMPLDTNGLGGGTTKVYPQGGRQIDDGLNAQVNDLETDPNTGPYDELRMYNVEGDTQSTLSLESLDSARVVTGTHGHGNGGAVGGQHSNTSSPNVRWPSNGSAASGGTETSFVR</sequence>
<dbReference type="PANTHER" id="PTHR24027:SF422">
    <property type="entry name" value="CADHERIN DOMAIN-CONTAINING PROTEIN"/>
    <property type="match status" value="1"/>
</dbReference>
<keyword evidence="8 13" id="KW-0472">Membrane</keyword>
<dbReference type="InterPro" id="IPR039808">
    <property type="entry name" value="Cadherin"/>
</dbReference>
<evidence type="ECO:0000256" key="9">
    <source>
        <dbReference type="ARBA" id="ARBA00023157"/>
    </source>
</evidence>
<dbReference type="PROSITE" id="PS01186">
    <property type="entry name" value="EGF_2"/>
    <property type="match status" value="1"/>
</dbReference>
<evidence type="ECO:0000256" key="13">
    <source>
        <dbReference type="SAM" id="Phobius"/>
    </source>
</evidence>
<feature type="domain" description="EGF-like" evidence="15">
    <location>
        <begin position="529"/>
        <end position="566"/>
    </location>
</feature>
<evidence type="ECO:0000313" key="18">
    <source>
        <dbReference type="Proteomes" id="UP001620645"/>
    </source>
</evidence>
<evidence type="ECO:0000256" key="4">
    <source>
        <dbReference type="ARBA" id="ARBA00022729"/>
    </source>
</evidence>
<feature type="transmembrane region" description="Helical" evidence="13">
    <location>
        <begin position="1141"/>
        <end position="1162"/>
    </location>
</feature>
<dbReference type="InterPro" id="IPR056448">
    <property type="entry name" value="EGF_Hmr-1"/>
</dbReference>
<keyword evidence="6 10" id="KW-0106">Calcium</keyword>
<dbReference type="InterPro" id="IPR000742">
    <property type="entry name" value="EGF"/>
</dbReference>
<evidence type="ECO:0000259" key="14">
    <source>
        <dbReference type="PROSITE" id="PS50025"/>
    </source>
</evidence>
<feature type="compositionally biased region" description="Polar residues" evidence="12">
    <location>
        <begin position="1293"/>
        <end position="1321"/>
    </location>
</feature>
<dbReference type="PROSITE" id="PS50025">
    <property type="entry name" value="LAM_G_DOMAIN"/>
    <property type="match status" value="1"/>
</dbReference>
<feature type="domain" description="Cadherin" evidence="16">
    <location>
        <begin position="52"/>
        <end position="145"/>
    </location>
</feature>
<evidence type="ECO:0000256" key="6">
    <source>
        <dbReference type="ARBA" id="ARBA00022837"/>
    </source>
</evidence>
<reference evidence="17 18" key="1">
    <citation type="submission" date="2024-10" db="EMBL/GenBank/DDBJ databases">
        <authorList>
            <person name="Kim D."/>
        </authorList>
    </citation>
    <scope>NUCLEOTIDE SEQUENCE [LARGE SCALE GENOMIC DNA]</scope>
    <source>
        <strain evidence="17">Taebaek</strain>
    </source>
</reference>
<dbReference type="CDD" id="cd00055">
    <property type="entry name" value="EGF_Lam"/>
    <property type="match status" value="1"/>
</dbReference>
<dbReference type="GO" id="GO:0009887">
    <property type="term" value="P:animal organ morphogenesis"/>
    <property type="evidence" value="ECO:0007669"/>
    <property type="project" value="UniProtKB-ARBA"/>
</dbReference>
<feature type="domain" description="Cadherin" evidence="16">
    <location>
        <begin position="146"/>
        <end position="262"/>
    </location>
</feature>
<dbReference type="InterPro" id="IPR020894">
    <property type="entry name" value="Cadherin_CS"/>
</dbReference>
<accession>A0ABD2J040</accession>
<dbReference type="Pfam" id="PF00028">
    <property type="entry name" value="Cadherin"/>
    <property type="match status" value="1"/>
</dbReference>
<dbReference type="Proteomes" id="UP001620645">
    <property type="component" value="Unassembled WGS sequence"/>
</dbReference>
<dbReference type="PROSITE" id="PS00232">
    <property type="entry name" value="CADHERIN_1"/>
    <property type="match status" value="1"/>
</dbReference>
<dbReference type="SUPFAM" id="SSF49313">
    <property type="entry name" value="Cadherin-like"/>
    <property type="match status" value="2"/>
</dbReference>
<dbReference type="Pfam" id="PF02210">
    <property type="entry name" value="Laminin_G_2"/>
    <property type="match status" value="1"/>
</dbReference>